<dbReference type="RefSeq" id="WP_307259009.1">
    <property type="nucleotide sequence ID" value="NZ_JAUSXE010000002.1"/>
</dbReference>
<name>A0ABD5CM15_9BURK</name>
<dbReference type="Proteomes" id="UP001245184">
    <property type="component" value="Unassembled WGS sequence"/>
</dbReference>
<protein>
    <submittedName>
        <fullName evidence="1">Uncharacterized protein</fullName>
    </submittedName>
</protein>
<evidence type="ECO:0000313" key="2">
    <source>
        <dbReference type="Proteomes" id="UP001245184"/>
    </source>
</evidence>
<organism evidence="1 2">
    <name type="scientific">Paraburkholderia graminis</name>
    <dbReference type="NCBI Taxonomy" id="60548"/>
    <lineage>
        <taxon>Bacteria</taxon>
        <taxon>Pseudomonadati</taxon>
        <taxon>Pseudomonadota</taxon>
        <taxon>Betaproteobacteria</taxon>
        <taxon>Burkholderiales</taxon>
        <taxon>Burkholderiaceae</taxon>
        <taxon>Paraburkholderia</taxon>
    </lineage>
</organism>
<dbReference type="EMBL" id="JAVIZN010000002">
    <property type="protein sequence ID" value="MDR6206292.1"/>
    <property type="molecule type" value="Genomic_DNA"/>
</dbReference>
<dbReference type="AlphaFoldDB" id="A0ABD5CM15"/>
<comment type="caution">
    <text evidence="1">The sequence shown here is derived from an EMBL/GenBank/DDBJ whole genome shotgun (WGS) entry which is preliminary data.</text>
</comment>
<proteinExistence type="predicted"/>
<evidence type="ECO:0000313" key="1">
    <source>
        <dbReference type="EMBL" id="MDR6206292.1"/>
    </source>
</evidence>
<reference evidence="1 2" key="1">
    <citation type="submission" date="2023-08" db="EMBL/GenBank/DDBJ databases">
        <title>Genome sequencing of plant associated microbes to promote plant fitness in Sorghum bicolor and Oryza sativa.</title>
        <authorList>
            <person name="Coleman-Derr D."/>
        </authorList>
    </citation>
    <scope>NUCLEOTIDE SEQUENCE [LARGE SCALE GENOMIC DNA]</scope>
    <source>
        <strain evidence="1 2">SLBN-33</strain>
    </source>
</reference>
<accession>A0ABD5CM15</accession>
<sequence>MALAFLPTRAGCFRCDARGFGSCNIGIRPQARMLRCGIERQATHPPHPNTGDMP</sequence>
<gene>
    <name evidence="1" type="ORF">QF025_005012</name>
</gene>